<evidence type="ECO:0000313" key="2">
    <source>
        <dbReference type="Proteomes" id="UP000664795"/>
    </source>
</evidence>
<gene>
    <name evidence="1" type="ORF">J2I48_20950</name>
</gene>
<dbReference type="Pfam" id="PF07606">
    <property type="entry name" value="DUF1569"/>
    <property type="match status" value="1"/>
</dbReference>
<name>A0A939G6V0_9BACT</name>
<dbReference type="SUPFAM" id="SSF109854">
    <property type="entry name" value="DinB/YfiT-like putative metalloenzymes"/>
    <property type="match status" value="1"/>
</dbReference>
<sequence>MNTSATITARIENLTPASQRLWGRMSVGQMLTHCADQLQIVMGEKAAAQQGNAVTRWLMKGLALYAPMPFPKNLRTIAELDPDKPLMTQPVDFVQDRAMLLALVTRLHQLPDSQLLAHPVFGSLTKAQAVKLTHIHLDHHLRQFGV</sequence>
<keyword evidence="2" id="KW-1185">Reference proteome</keyword>
<dbReference type="InterPro" id="IPR034660">
    <property type="entry name" value="DinB/YfiT-like"/>
</dbReference>
<dbReference type="Gene3D" id="1.20.120.450">
    <property type="entry name" value="dinb family like domain"/>
    <property type="match status" value="1"/>
</dbReference>
<evidence type="ECO:0000313" key="1">
    <source>
        <dbReference type="EMBL" id="MBO0933492.1"/>
    </source>
</evidence>
<dbReference type="AlphaFoldDB" id="A0A939G6V0"/>
<dbReference type="EMBL" id="JAFMYU010000020">
    <property type="protein sequence ID" value="MBO0933492.1"/>
    <property type="molecule type" value="Genomic_DNA"/>
</dbReference>
<dbReference type="InterPro" id="IPR011463">
    <property type="entry name" value="DUF1569"/>
</dbReference>
<dbReference type="Proteomes" id="UP000664795">
    <property type="component" value="Unassembled WGS sequence"/>
</dbReference>
<proteinExistence type="predicted"/>
<accession>A0A939G6V0</accession>
<comment type="caution">
    <text evidence="1">The sequence shown here is derived from an EMBL/GenBank/DDBJ whole genome shotgun (WGS) entry which is preliminary data.</text>
</comment>
<dbReference type="RefSeq" id="WP_207337459.1">
    <property type="nucleotide sequence ID" value="NZ_JAFMYU010000020.1"/>
</dbReference>
<organism evidence="1 2">
    <name type="scientific">Fibrella aquatilis</name>
    <dbReference type="NCBI Taxonomy" id="2817059"/>
    <lineage>
        <taxon>Bacteria</taxon>
        <taxon>Pseudomonadati</taxon>
        <taxon>Bacteroidota</taxon>
        <taxon>Cytophagia</taxon>
        <taxon>Cytophagales</taxon>
        <taxon>Spirosomataceae</taxon>
        <taxon>Fibrella</taxon>
    </lineage>
</organism>
<reference evidence="1 2" key="1">
    <citation type="submission" date="2021-03" db="EMBL/GenBank/DDBJ databases">
        <title>Fibrella sp. HMF5036 genome sequencing and assembly.</title>
        <authorList>
            <person name="Kang H."/>
            <person name="Kim H."/>
            <person name="Bae S."/>
            <person name="Joh K."/>
        </authorList>
    </citation>
    <scope>NUCLEOTIDE SEQUENCE [LARGE SCALE GENOMIC DNA]</scope>
    <source>
        <strain evidence="1 2">HMF5036</strain>
    </source>
</reference>
<protein>
    <submittedName>
        <fullName evidence="1">DUF1569 domain-containing protein</fullName>
    </submittedName>
</protein>